<protein>
    <submittedName>
        <fullName evidence="1">Uncharacterized protein</fullName>
    </submittedName>
</protein>
<keyword evidence="2" id="KW-1185">Reference proteome</keyword>
<evidence type="ECO:0000313" key="2">
    <source>
        <dbReference type="Proteomes" id="UP000812287"/>
    </source>
</evidence>
<evidence type="ECO:0000313" key="1">
    <source>
        <dbReference type="EMBL" id="KAG7448176.1"/>
    </source>
</evidence>
<reference evidence="1" key="1">
    <citation type="submission" date="2020-11" db="EMBL/GenBank/DDBJ databases">
        <title>Adaptations for nitrogen fixation in a non-lichenized fungal sporocarp promotes dispersal by wood-feeding termites.</title>
        <authorList>
            <consortium name="DOE Joint Genome Institute"/>
            <person name="Koch R.A."/>
            <person name="Yoon G."/>
            <person name="Arayal U."/>
            <person name="Lail K."/>
            <person name="Amirebrahimi M."/>
            <person name="Labutti K."/>
            <person name="Lipzen A."/>
            <person name="Riley R."/>
            <person name="Barry K."/>
            <person name="Henrissat B."/>
            <person name="Grigoriev I.V."/>
            <person name="Herr J.R."/>
            <person name="Aime M.C."/>
        </authorList>
    </citation>
    <scope>NUCLEOTIDE SEQUENCE</scope>
    <source>
        <strain evidence="1">MCA 3950</strain>
    </source>
</reference>
<dbReference type="AlphaFoldDB" id="A0A9P8AUL2"/>
<name>A0A9P8AUL2_9AGAR</name>
<comment type="caution">
    <text evidence="1">The sequence shown here is derived from an EMBL/GenBank/DDBJ whole genome shotgun (WGS) entry which is preliminary data.</text>
</comment>
<dbReference type="Proteomes" id="UP000812287">
    <property type="component" value="Unassembled WGS sequence"/>
</dbReference>
<dbReference type="GeneID" id="66108189"/>
<proteinExistence type="predicted"/>
<dbReference type="EMBL" id="MU250530">
    <property type="protein sequence ID" value="KAG7448176.1"/>
    <property type="molecule type" value="Genomic_DNA"/>
</dbReference>
<accession>A0A9P8AUL2</accession>
<gene>
    <name evidence="1" type="ORF">BT62DRAFT_930271</name>
</gene>
<dbReference type="RefSeq" id="XP_043041676.1">
    <property type="nucleotide sequence ID" value="XM_043185892.1"/>
</dbReference>
<dbReference type="OrthoDB" id="2754335at2759"/>
<organism evidence="1 2">
    <name type="scientific">Guyanagaster necrorhizus</name>
    <dbReference type="NCBI Taxonomy" id="856835"/>
    <lineage>
        <taxon>Eukaryota</taxon>
        <taxon>Fungi</taxon>
        <taxon>Dikarya</taxon>
        <taxon>Basidiomycota</taxon>
        <taxon>Agaricomycotina</taxon>
        <taxon>Agaricomycetes</taxon>
        <taxon>Agaricomycetidae</taxon>
        <taxon>Agaricales</taxon>
        <taxon>Marasmiineae</taxon>
        <taxon>Physalacriaceae</taxon>
        <taxon>Guyanagaster</taxon>
    </lineage>
</organism>
<sequence length="276" mass="30466">MYSLRTTIPPNPPGCAVSQCLCHLGHGNASQPLSAALGQANGPLALRQGSSLTTDGHHVIPVSSGIERPCIIMDPPRPLVGQPQTKGHLICLMATFASSGGQYESFGKLLQRFVVPVEPNEQLLPDSDMYALKADPAWRHPRQWAIAFVIHTKQPLRPFTSRDGKSHRLSNTEYDRLVEHCETQRALWISDTRKDENLKQEMYEELVDWTPDDASMYSCHSSVSALSVNSFKSFYAQPCRGSIATLGTIFEDTTPAYPNLGPSDFPPLPSKVCEVY</sequence>